<dbReference type="GO" id="GO:0046872">
    <property type="term" value="F:metal ion binding"/>
    <property type="evidence" value="ECO:0007669"/>
    <property type="project" value="UniProtKB-KW"/>
</dbReference>
<dbReference type="PROSITE" id="PS50972">
    <property type="entry name" value="PTERIN_BINDING"/>
    <property type="match status" value="1"/>
</dbReference>
<dbReference type="GO" id="GO:0005829">
    <property type="term" value="C:cytosol"/>
    <property type="evidence" value="ECO:0007669"/>
    <property type="project" value="TreeGrafter"/>
</dbReference>
<dbReference type="NCBIfam" id="TIGR01496">
    <property type="entry name" value="DHPS"/>
    <property type="match status" value="1"/>
</dbReference>
<dbReference type="SUPFAM" id="SSF51717">
    <property type="entry name" value="Dihydropteroate synthetase-like"/>
    <property type="match status" value="1"/>
</dbReference>
<dbReference type="Proteomes" id="UP000808349">
    <property type="component" value="Unassembled WGS sequence"/>
</dbReference>
<protein>
    <recommendedName>
        <fullName evidence="4">dihydropteroate synthase</fullName>
        <ecNumber evidence="4">2.5.1.15</ecNumber>
    </recommendedName>
</protein>
<comment type="catalytic activity">
    <reaction evidence="1">
        <text>(7,8-dihydropterin-6-yl)methyl diphosphate + 4-aminobenzoate = 7,8-dihydropteroate + diphosphate</text>
        <dbReference type="Rhea" id="RHEA:19949"/>
        <dbReference type="ChEBI" id="CHEBI:17836"/>
        <dbReference type="ChEBI" id="CHEBI:17839"/>
        <dbReference type="ChEBI" id="CHEBI:33019"/>
        <dbReference type="ChEBI" id="CHEBI:72950"/>
        <dbReference type="EC" id="2.5.1.15"/>
    </reaction>
</comment>
<evidence type="ECO:0000256" key="8">
    <source>
        <dbReference type="ARBA" id="ARBA00022909"/>
    </source>
</evidence>
<evidence type="ECO:0000256" key="5">
    <source>
        <dbReference type="ARBA" id="ARBA00022679"/>
    </source>
</evidence>
<dbReference type="GO" id="GO:0004156">
    <property type="term" value="F:dihydropteroate synthase activity"/>
    <property type="evidence" value="ECO:0007669"/>
    <property type="project" value="UniProtKB-EC"/>
</dbReference>
<evidence type="ECO:0000313" key="11">
    <source>
        <dbReference type="Proteomes" id="UP000808349"/>
    </source>
</evidence>
<dbReference type="Pfam" id="PF00809">
    <property type="entry name" value="Pterin_bind"/>
    <property type="match status" value="1"/>
</dbReference>
<comment type="caution">
    <text evidence="10">The sequence shown here is derived from an EMBL/GenBank/DDBJ whole genome shotgun (WGS) entry which is preliminary data.</text>
</comment>
<evidence type="ECO:0000313" key="10">
    <source>
        <dbReference type="EMBL" id="MBK9719454.1"/>
    </source>
</evidence>
<dbReference type="InterPro" id="IPR045031">
    <property type="entry name" value="DHP_synth-like"/>
</dbReference>
<comment type="pathway">
    <text evidence="3">Cofactor biosynthesis; tetrahydrofolate biosynthesis; 7,8-dihydrofolate from 2-amino-4-hydroxy-6-hydroxymethyl-7,8-dihydropteridine diphosphate and 4-aminobenzoate: step 1/2.</text>
</comment>
<dbReference type="AlphaFoldDB" id="A0A9D7XES9"/>
<evidence type="ECO:0000256" key="2">
    <source>
        <dbReference type="ARBA" id="ARBA00001946"/>
    </source>
</evidence>
<dbReference type="InterPro" id="IPR006390">
    <property type="entry name" value="DHP_synth_dom"/>
</dbReference>
<gene>
    <name evidence="10" type="primary">folP</name>
    <name evidence="10" type="ORF">IPO85_18450</name>
</gene>
<dbReference type="EMBL" id="JADKFW010000021">
    <property type="protein sequence ID" value="MBK9719454.1"/>
    <property type="molecule type" value="Genomic_DNA"/>
</dbReference>
<dbReference type="PROSITE" id="PS00793">
    <property type="entry name" value="DHPS_2"/>
    <property type="match status" value="1"/>
</dbReference>
<keyword evidence="8" id="KW-0289">Folate biosynthesis</keyword>
<accession>A0A9D7XES9</accession>
<keyword evidence="5 10" id="KW-0808">Transferase</keyword>
<dbReference type="GO" id="GO:0046656">
    <property type="term" value="P:folic acid biosynthetic process"/>
    <property type="evidence" value="ECO:0007669"/>
    <property type="project" value="UniProtKB-KW"/>
</dbReference>
<dbReference type="GO" id="GO:0046654">
    <property type="term" value="P:tetrahydrofolate biosynthetic process"/>
    <property type="evidence" value="ECO:0007669"/>
    <property type="project" value="TreeGrafter"/>
</dbReference>
<evidence type="ECO:0000256" key="3">
    <source>
        <dbReference type="ARBA" id="ARBA00004763"/>
    </source>
</evidence>
<dbReference type="InterPro" id="IPR000489">
    <property type="entry name" value="Pterin-binding_dom"/>
</dbReference>
<dbReference type="CDD" id="cd00739">
    <property type="entry name" value="DHPS"/>
    <property type="match status" value="1"/>
</dbReference>
<organism evidence="10 11">
    <name type="scientific">Candidatus Defluviibacterium haderslevense</name>
    <dbReference type="NCBI Taxonomy" id="2981993"/>
    <lineage>
        <taxon>Bacteria</taxon>
        <taxon>Pseudomonadati</taxon>
        <taxon>Bacteroidota</taxon>
        <taxon>Saprospiria</taxon>
        <taxon>Saprospirales</taxon>
        <taxon>Saprospiraceae</taxon>
        <taxon>Candidatus Defluviibacterium</taxon>
    </lineage>
</organism>
<evidence type="ECO:0000256" key="7">
    <source>
        <dbReference type="ARBA" id="ARBA00022842"/>
    </source>
</evidence>
<name>A0A9D7XES9_9BACT</name>
<comment type="cofactor">
    <cofactor evidence="2">
        <name>Mg(2+)</name>
        <dbReference type="ChEBI" id="CHEBI:18420"/>
    </cofactor>
</comment>
<keyword evidence="7" id="KW-0460">Magnesium</keyword>
<evidence type="ECO:0000256" key="1">
    <source>
        <dbReference type="ARBA" id="ARBA00000012"/>
    </source>
</evidence>
<evidence type="ECO:0000256" key="6">
    <source>
        <dbReference type="ARBA" id="ARBA00022723"/>
    </source>
</evidence>
<evidence type="ECO:0000259" key="9">
    <source>
        <dbReference type="PROSITE" id="PS50972"/>
    </source>
</evidence>
<proteinExistence type="predicted"/>
<dbReference type="InterPro" id="IPR011005">
    <property type="entry name" value="Dihydropteroate_synth-like_sf"/>
</dbReference>
<dbReference type="PANTHER" id="PTHR20941">
    <property type="entry name" value="FOLATE SYNTHESIS PROTEINS"/>
    <property type="match status" value="1"/>
</dbReference>
<feature type="domain" description="Pterin-binding" evidence="9">
    <location>
        <begin position="18"/>
        <end position="271"/>
    </location>
</feature>
<sequence length="285" mass="31805">MNKSLFNSNSTIWSLDYPAVMGIINLSPNSFYNSSIVQLDQLLERVNNYIEEGVDLIDLGAMSSKPGSNIPDAQTELSLLLPAIKQIKAAFPNLILSIDTMRSEIAEQAILNGAHMINDISGGQFDPDMPKIINTYQVPYIMMHMRGIPKTMNQPEYLNYTNLSSEIIRFFVAQIKKFRDHGVYQIIVDPGFGFSKSLAQNFELLANLHLLSILDCPILVGISRKSMIYKQTNNDPEDALNGTTAAHMLALMEGAQILRVHDVKAAKQAVSIFNQYTKHKVINLS</sequence>
<dbReference type="PANTHER" id="PTHR20941:SF1">
    <property type="entry name" value="FOLIC ACID SYNTHESIS PROTEIN FOL1"/>
    <property type="match status" value="1"/>
</dbReference>
<keyword evidence="6" id="KW-0479">Metal-binding</keyword>
<reference evidence="10 11" key="1">
    <citation type="submission" date="2020-10" db="EMBL/GenBank/DDBJ databases">
        <title>Connecting structure to function with the recovery of over 1000 high-quality activated sludge metagenome-assembled genomes encoding full-length rRNA genes using long-read sequencing.</title>
        <authorList>
            <person name="Singleton C.M."/>
            <person name="Petriglieri F."/>
            <person name="Kristensen J.M."/>
            <person name="Kirkegaard R.H."/>
            <person name="Michaelsen T.Y."/>
            <person name="Andersen M.H."/>
            <person name="Karst S.M."/>
            <person name="Dueholm M.S."/>
            <person name="Nielsen P.H."/>
            <person name="Albertsen M."/>
        </authorList>
    </citation>
    <scope>NUCLEOTIDE SEQUENCE [LARGE SCALE GENOMIC DNA]</scope>
    <source>
        <strain evidence="10">Ribe_18-Q3-R11-54_BAT3C.373</strain>
    </source>
</reference>
<dbReference type="Gene3D" id="3.20.20.20">
    <property type="entry name" value="Dihydropteroate synthase-like"/>
    <property type="match status" value="1"/>
</dbReference>
<dbReference type="EC" id="2.5.1.15" evidence="4"/>
<evidence type="ECO:0000256" key="4">
    <source>
        <dbReference type="ARBA" id="ARBA00012458"/>
    </source>
</evidence>